<dbReference type="Pfam" id="PF03807">
    <property type="entry name" value="F420_oxidored"/>
    <property type="match status" value="1"/>
</dbReference>
<evidence type="ECO:0000313" key="9">
    <source>
        <dbReference type="EMBL" id="RPE66396.1"/>
    </source>
</evidence>
<dbReference type="EC" id="1.5.1.2" evidence="4 5"/>
<comment type="subcellular location">
    <subcellularLocation>
        <location evidence="4">Cytoplasm</location>
    </subcellularLocation>
</comment>
<comment type="caution">
    <text evidence="9">The sequence shown here is derived from an EMBL/GenBank/DDBJ whole genome shotgun (WGS) entry which is preliminary data.</text>
</comment>
<protein>
    <recommendedName>
        <fullName evidence="4 5">Pyrroline-5-carboxylate reductase</fullName>
        <shortName evidence="4">P5C reductase</shortName>
        <shortName evidence="4">P5CR</shortName>
        <ecNumber evidence="4 5">1.5.1.2</ecNumber>
    </recommendedName>
    <alternativeName>
        <fullName evidence="4">PCA reductase</fullName>
    </alternativeName>
</protein>
<dbReference type="PANTHER" id="PTHR11645:SF0">
    <property type="entry name" value="PYRROLINE-5-CARBOXYLATE REDUCTASE 3"/>
    <property type="match status" value="1"/>
</dbReference>
<dbReference type="InterPro" id="IPR000304">
    <property type="entry name" value="Pyrroline-COOH_reductase"/>
</dbReference>
<keyword evidence="4" id="KW-0028">Amino-acid biosynthesis</keyword>
<dbReference type="HAMAP" id="MF_01925">
    <property type="entry name" value="P5C_reductase"/>
    <property type="match status" value="1"/>
</dbReference>
<dbReference type="AlphaFoldDB" id="A0A3N4U6K1"/>
<sequence length="267" mass="27645">MDDLKKRGLVLLGCGKMGSAMLKGWLDGGLPPSSVTVIAPRPSDWVKSTGVNINTDLPEDPAIVLLAVKPQKMAEALPSLKALGNGSTVFLSVAAGISLASYEEMLGDKTPIIRAMPNTPSAIGRGVTGIVGNARVTADQIQLADELLQAVGQVVQLENEGQIRALTAVSGCGPAYVFHLIETMAAAGTAAGLPEDMALQLAKATVAGAGVLAEETDETPTQLRVNVTSPNGVTAEALRVLMDEENGFPPLLDRAIKAAMKRDAELA</sequence>
<comment type="catalytic activity">
    <reaction evidence="4">
        <text>L-proline + NADP(+) = (S)-1-pyrroline-5-carboxylate + NADPH + 2 H(+)</text>
        <dbReference type="Rhea" id="RHEA:14109"/>
        <dbReference type="ChEBI" id="CHEBI:15378"/>
        <dbReference type="ChEBI" id="CHEBI:17388"/>
        <dbReference type="ChEBI" id="CHEBI:57783"/>
        <dbReference type="ChEBI" id="CHEBI:58349"/>
        <dbReference type="ChEBI" id="CHEBI:60039"/>
        <dbReference type="EC" id="1.5.1.2"/>
    </reaction>
</comment>
<dbReference type="PANTHER" id="PTHR11645">
    <property type="entry name" value="PYRROLINE-5-CARBOXYLATE REDUCTASE"/>
    <property type="match status" value="1"/>
</dbReference>
<dbReference type="PIRSF" id="PIRSF000193">
    <property type="entry name" value="Pyrrol-5-carb_rd"/>
    <property type="match status" value="1"/>
</dbReference>
<evidence type="ECO:0000256" key="4">
    <source>
        <dbReference type="HAMAP-Rule" id="MF_01925"/>
    </source>
</evidence>
<feature type="binding site" evidence="6">
    <location>
        <begin position="67"/>
        <end position="70"/>
    </location>
    <ligand>
        <name>NADP(+)</name>
        <dbReference type="ChEBI" id="CHEBI:58349"/>
    </ligand>
</feature>
<dbReference type="InterPro" id="IPR036291">
    <property type="entry name" value="NAD(P)-bd_dom_sf"/>
</dbReference>
<organism evidence="9 10">
    <name type="scientific">Pacificibacter maritimus</name>
    <dbReference type="NCBI Taxonomy" id="762213"/>
    <lineage>
        <taxon>Bacteria</taxon>
        <taxon>Pseudomonadati</taxon>
        <taxon>Pseudomonadota</taxon>
        <taxon>Alphaproteobacteria</taxon>
        <taxon>Rhodobacterales</taxon>
        <taxon>Roseobacteraceae</taxon>
        <taxon>Pacificibacter</taxon>
    </lineage>
</organism>
<dbReference type="InterPro" id="IPR029036">
    <property type="entry name" value="P5CR_dimer"/>
</dbReference>
<evidence type="ECO:0000259" key="7">
    <source>
        <dbReference type="Pfam" id="PF03807"/>
    </source>
</evidence>
<dbReference type="Pfam" id="PF14748">
    <property type="entry name" value="P5CR_dimer"/>
    <property type="match status" value="1"/>
</dbReference>
<dbReference type="Gene3D" id="3.40.50.720">
    <property type="entry name" value="NAD(P)-binding Rossmann-like Domain"/>
    <property type="match status" value="1"/>
</dbReference>
<dbReference type="GO" id="GO:0005737">
    <property type="term" value="C:cytoplasm"/>
    <property type="evidence" value="ECO:0007669"/>
    <property type="project" value="UniProtKB-SubCell"/>
</dbReference>
<keyword evidence="3 4" id="KW-0560">Oxidoreductase</keyword>
<keyword evidence="4" id="KW-0963">Cytoplasm</keyword>
<comment type="similarity">
    <text evidence="1 4">Belongs to the pyrroline-5-carboxylate reductase family.</text>
</comment>
<dbReference type="EMBL" id="RKQK01000003">
    <property type="protein sequence ID" value="RPE66396.1"/>
    <property type="molecule type" value="Genomic_DNA"/>
</dbReference>
<name>A0A3N4U6K1_9RHOB</name>
<proteinExistence type="inferred from homology"/>
<evidence type="ECO:0000256" key="6">
    <source>
        <dbReference type="PIRSR" id="PIRSR000193-1"/>
    </source>
</evidence>
<dbReference type="InterPro" id="IPR008927">
    <property type="entry name" value="6-PGluconate_DH-like_C_sf"/>
</dbReference>
<reference evidence="9 10" key="1">
    <citation type="submission" date="2018-11" db="EMBL/GenBank/DDBJ databases">
        <title>Genomic Encyclopedia of Type Strains, Phase IV (KMG-IV): sequencing the most valuable type-strain genomes for metagenomic binning, comparative biology and taxonomic classification.</title>
        <authorList>
            <person name="Goeker M."/>
        </authorList>
    </citation>
    <scope>NUCLEOTIDE SEQUENCE [LARGE SCALE GENOMIC DNA]</scope>
    <source>
        <strain evidence="9 10">DSM 104731</strain>
    </source>
</reference>
<keyword evidence="10" id="KW-1185">Reference proteome</keyword>
<dbReference type="SUPFAM" id="SSF51735">
    <property type="entry name" value="NAD(P)-binding Rossmann-fold domains"/>
    <property type="match status" value="1"/>
</dbReference>
<comment type="pathway">
    <text evidence="4">Amino-acid biosynthesis; L-proline biosynthesis; L-proline from L-glutamate 5-semialdehyde: step 1/1.</text>
</comment>
<dbReference type="UniPathway" id="UPA00098">
    <property type="reaction ID" value="UER00361"/>
</dbReference>
<dbReference type="Gene3D" id="1.10.3730.10">
    <property type="entry name" value="ProC C-terminal domain-like"/>
    <property type="match status" value="1"/>
</dbReference>
<dbReference type="RefSeq" id="WP_123793148.1">
    <property type="nucleotide sequence ID" value="NZ_RKQK01000003.1"/>
</dbReference>
<evidence type="ECO:0000256" key="1">
    <source>
        <dbReference type="ARBA" id="ARBA00005525"/>
    </source>
</evidence>
<feature type="domain" description="Pyrroline-5-carboxylate reductase catalytic N-terminal" evidence="7">
    <location>
        <begin position="10"/>
        <end position="95"/>
    </location>
</feature>
<dbReference type="NCBIfam" id="TIGR00112">
    <property type="entry name" value="proC"/>
    <property type="match status" value="1"/>
</dbReference>
<evidence type="ECO:0000256" key="3">
    <source>
        <dbReference type="ARBA" id="ARBA00023002"/>
    </source>
</evidence>
<evidence type="ECO:0000256" key="2">
    <source>
        <dbReference type="ARBA" id="ARBA00022857"/>
    </source>
</evidence>
<dbReference type="SUPFAM" id="SSF48179">
    <property type="entry name" value="6-phosphogluconate dehydrogenase C-terminal domain-like"/>
    <property type="match status" value="1"/>
</dbReference>
<evidence type="ECO:0000256" key="5">
    <source>
        <dbReference type="NCBIfam" id="TIGR00112"/>
    </source>
</evidence>
<evidence type="ECO:0000313" key="10">
    <source>
        <dbReference type="Proteomes" id="UP000269689"/>
    </source>
</evidence>
<dbReference type="Proteomes" id="UP000269689">
    <property type="component" value="Unassembled WGS sequence"/>
</dbReference>
<dbReference type="InterPro" id="IPR028939">
    <property type="entry name" value="P5C_Rdtase_cat_N"/>
</dbReference>
<feature type="binding site" evidence="6">
    <location>
        <position position="54"/>
    </location>
    <ligand>
        <name>NADPH</name>
        <dbReference type="ChEBI" id="CHEBI:57783"/>
    </ligand>
</feature>
<feature type="binding site" evidence="6">
    <location>
        <begin position="12"/>
        <end position="17"/>
    </location>
    <ligand>
        <name>NADP(+)</name>
        <dbReference type="ChEBI" id="CHEBI:58349"/>
    </ligand>
</feature>
<dbReference type="GO" id="GO:0004735">
    <property type="term" value="F:pyrroline-5-carboxylate reductase activity"/>
    <property type="evidence" value="ECO:0007669"/>
    <property type="project" value="UniProtKB-UniRule"/>
</dbReference>
<accession>A0A3N4U6K1</accession>
<gene>
    <name evidence="4" type="primary">proC</name>
    <name evidence="9" type="ORF">EDD53_2098</name>
</gene>
<dbReference type="GO" id="GO:0055129">
    <property type="term" value="P:L-proline biosynthetic process"/>
    <property type="evidence" value="ECO:0007669"/>
    <property type="project" value="UniProtKB-UniRule"/>
</dbReference>
<dbReference type="FunFam" id="1.10.3730.10:FF:000001">
    <property type="entry name" value="Pyrroline-5-carboxylate reductase"/>
    <property type="match status" value="1"/>
</dbReference>
<keyword evidence="4" id="KW-0641">Proline biosynthesis</keyword>
<comment type="function">
    <text evidence="4">Catalyzes the reduction of 1-pyrroline-5-carboxylate (PCA) to L-proline.</text>
</comment>
<feature type="domain" description="Pyrroline-5-carboxylate reductase dimerisation" evidence="8">
    <location>
        <begin position="160"/>
        <end position="266"/>
    </location>
</feature>
<evidence type="ECO:0000259" key="8">
    <source>
        <dbReference type="Pfam" id="PF14748"/>
    </source>
</evidence>
<keyword evidence="2 4" id="KW-0521">NADP</keyword>
<dbReference type="OrthoDB" id="9805754at2"/>
<comment type="catalytic activity">
    <reaction evidence="4">
        <text>L-proline + NAD(+) = (S)-1-pyrroline-5-carboxylate + NADH + 2 H(+)</text>
        <dbReference type="Rhea" id="RHEA:14105"/>
        <dbReference type="ChEBI" id="CHEBI:15378"/>
        <dbReference type="ChEBI" id="CHEBI:17388"/>
        <dbReference type="ChEBI" id="CHEBI:57540"/>
        <dbReference type="ChEBI" id="CHEBI:57945"/>
        <dbReference type="ChEBI" id="CHEBI:60039"/>
        <dbReference type="EC" id="1.5.1.2"/>
    </reaction>
</comment>